<evidence type="ECO:0000256" key="1">
    <source>
        <dbReference type="ARBA" id="ARBA00010884"/>
    </source>
</evidence>
<feature type="active site" description="Charge relay system" evidence="2">
    <location>
        <position position="241"/>
    </location>
</feature>
<dbReference type="InterPro" id="IPR000073">
    <property type="entry name" value="AB_hydrolase_1"/>
</dbReference>
<dbReference type="SUPFAM" id="SSF53474">
    <property type="entry name" value="alpha/beta-Hydrolases"/>
    <property type="match status" value="1"/>
</dbReference>
<dbReference type="AlphaFoldDB" id="A0A061SH70"/>
<reference evidence="4" key="1">
    <citation type="submission" date="2014-05" db="EMBL/GenBank/DDBJ databases">
        <title>The transcriptome of the halophilic microalga Tetraselmis sp. GSL018 isolated from the Great Salt Lake, Utah.</title>
        <authorList>
            <person name="Jinkerson R.E."/>
            <person name="D'Adamo S."/>
            <person name="Posewitz M.C."/>
        </authorList>
    </citation>
    <scope>NUCLEOTIDE SEQUENCE</scope>
    <source>
        <strain evidence="4">GSL018</strain>
    </source>
</reference>
<protein>
    <submittedName>
        <fullName evidence="4">Lea protein</fullName>
    </submittedName>
</protein>
<dbReference type="Gene3D" id="3.40.50.1820">
    <property type="entry name" value="alpha/beta hydrolase"/>
    <property type="match status" value="1"/>
</dbReference>
<accession>A0A061SH70</accession>
<feature type="active site" description="Charge relay system" evidence="2">
    <location>
        <position position="369"/>
    </location>
</feature>
<dbReference type="InterPro" id="IPR029058">
    <property type="entry name" value="AB_hydrolase_fold"/>
</dbReference>
<dbReference type="InterPro" id="IPR050960">
    <property type="entry name" value="AB_hydrolase_4_sf"/>
</dbReference>
<dbReference type="PANTHER" id="PTHR10794:SF84">
    <property type="entry name" value="ESTERASE_LIPASE_THIOESTERASE FAMILY PROTEIN"/>
    <property type="match status" value="1"/>
</dbReference>
<proteinExistence type="inferred from homology"/>
<sequence length="445" mass="48759">MQSSYNRFPVFQPRIFTTPSKLEARLRPVQTRKRNYRVLAALPNQIYSFQTSELGLIAATVAASATFALFVARSMSQSPRVHMAETDANKALMELCPSLTSSYRAPWFLINGHVETIAVALLRKPPAPVYRREPLPMRDGGAVALDWLEGPLVKALPDDAPALVLLPGLTGGSEDGYVIHMALAAARAGIRPVVFNSRGTAHFPVRSPQFYSASYTDDLRAVIKHVGSRFPGAPLLACGWSLGANILVRYLGEEGEAAPLTAAVSLCNPFNLMLSDRTISRGFNRIYDRRLADSLRGILSSHRQIFEQQESPVDLEKALRCKSIREFDVAVTVPTFGWKSVDDYYAGSSSCLSIPSVRVPLLCVQAENDPIAPEAAIPYDEIKRNPRCVLVTTQRGGHLGWVGSEAGGIWGEPWTDKGVIEYLRAALGQRRAVEEEVAVQEAARA</sequence>
<dbReference type="EMBL" id="GBEZ01002878">
    <property type="protein sequence ID" value="JAC82215.1"/>
    <property type="molecule type" value="Transcribed_RNA"/>
</dbReference>
<dbReference type="InterPro" id="IPR012020">
    <property type="entry name" value="ABHD4"/>
</dbReference>
<dbReference type="GO" id="GO:0034338">
    <property type="term" value="F:short-chain carboxylesterase activity"/>
    <property type="evidence" value="ECO:0007669"/>
    <property type="project" value="TreeGrafter"/>
</dbReference>
<organism evidence="4">
    <name type="scientific">Tetraselmis sp. GSL018</name>
    <dbReference type="NCBI Taxonomy" id="582737"/>
    <lineage>
        <taxon>Eukaryota</taxon>
        <taxon>Viridiplantae</taxon>
        <taxon>Chlorophyta</taxon>
        <taxon>core chlorophytes</taxon>
        <taxon>Chlorodendrophyceae</taxon>
        <taxon>Chlorodendrales</taxon>
        <taxon>Chlorodendraceae</taxon>
        <taxon>Tetraselmis</taxon>
    </lineage>
</organism>
<dbReference type="PANTHER" id="PTHR10794">
    <property type="entry name" value="ABHYDROLASE DOMAIN-CONTAINING PROTEIN"/>
    <property type="match status" value="1"/>
</dbReference>
<feature type="active site" description="Charge relay system" evidence="2">
    <location>
        <position position="398"/>
    </location>
</feature>
<evidence type="ECO:0000259" key="3">
    <source>
        <dbReference type="Pfam" id="PF00561"/>
    </source>
</evidence>
<evidence type="ECO:0000256" key="2">
    <source>
        <dbReference type="PIRSR" id="PIRSR005211-1"/>
    </source>
</evidence>
<feature type="domain" description="AB hydrolase-1" evidence="3">
    <location>
        <begin position="161"/>
        <end position="389"/>
    </location>
</feature>
<name>A0A061SH70_9CHLO</name>
<comment type="similarity">
    <text evidence="1">Belongs to the AB hydrolase superfamily. AB hydrolase 4 family.</text>
</comment>
<dbReference type="GO" id="GO:0047372">
    <property type="term" value="F:monoacylglycerol lipase activity"/>
    <property type="evidence" value="ECO:0007669"/>
    <property type="project" value="TreeGrafter"/>
</dbReference>
<gene>
    <name evidence="4" type="ORF">TSPGSL018_6228</name>
</gene>
<evidence type="ECO:0000313" key="4">
    <source>
        <dbReference type="EMBL" id="JAC82215.1"/>
    </source>
</evidence>
<dbReference type="PIRSF" id="PIRSF005211">
    <property type="entry name" value="Ab_hydro_YheT"/>
    <property type="match status" value="1"/>
</dbReference>
<dbReference type="Pfam" id="PF00561">
    <property type="entry name" value="Abhydrolase_1"/>
    <property type="match status" value="1"/>
</dbReference>